<evidence type="ECO:0000256" key="2">
    <source>
        <dbReference type="SAM" id="Phobius"/>
    </source>
</evidence>
<reference evidence="4 5" key="1">
    <citation type="submission" date="2017-09" db="EMBL/GenBank/DDBJ databases">
        <title>Depth-based differentiation of microbial function through sediment-hosted aquifers and enrichment of novel symbionts in the deep terrestrial subsurface.</title>
        <authorList>
            <person name="Probst A.J."/>
            <person name="Ladd B."/>
            <person name="Jarett J.K."/>
            <person name="Geller-Mcgrath D.E."/>
            <person name="Sieber C.M."/>
            <person name="Emerson J.B."/>
            <person name="Anantharaman K."/>
            <person name="Thomas B.C."/>
            <person name="Malmstrom R."/>
            <person name="Stieglmeier M."/>
            <person name="Klingl A."/>
            <person name="Woyke T."/>
            <person name="Ryan C.M."/>
            <person name="Banfield J.F."/>
        </authorList>
    </citation>
    <scope>NUCLEOTIDE SEQUENCE [LARGE SCALE GENOMIC DNA]</scope>
    <source>
        <strain evidence="4">CG22_combo_CG10-13_8_21_14_all_35_9</strain>
    </source>
</reference>
<dbReference type="Gene3D" id="3.90.70.10">
    <property type="entry name" value="Cysteine proteinases"/>
    <property type="match status" value="1"/>
</dbReference>
<dbReference type="EMBL" id="PCTB01000044">
    <property type="protein sequence ID" value="PIP62766.1"/>
    <property type="molecule type" value="Genomic_DNA"/>
</dbReference>
<dbReference type="Proteomes" id="UP000231021">
    <property type="component" value="Unassembled WGS sequence"/>
</dbReference>
<evidence type="ECO:0000256" key="1">
    <source>
        <dbReference type="SAM" id="Coils"/>
    </source>
</evidence>
<comment type="caution">
    <text evidence="4">The sequence shown here is derived from an EMBL/GenBank/DDBJ whole genome shotgun (WGS) entry which is preliminary data.</text>
</comment>
<feature type="transmembrane region" description="Helical" evidence="2">
    <location>
        <begin position="63"/>
        <end position="82"/>
    </location>
</feature>
<accession>A0A2H0BYJ1</accession>
<feature type="coiled-coil region" evidence="1">
    <location>
        <begin position="93"/>
        <end position="155"/>
    </location>
</feature>
<feature type="coiled-coil region" evidence="1">
    <location>
        <begin position="226"/>
        <end position="253"/>
    </location>
</feature>
<proteinExistence type="predicted"/>
<name>A0A2H0BYJ1_9BACT</name>
<keyword evidence="2" id="KW-0472">Membrane</keyword>
<keyword evidence="2" id="KW-1133">Transmembrane helix</keyword>
<dbReference type="AlphaFoldDB" id="A0A2H0BYJ1"/>
<keyword evidence="1" id="KW-0175">Coiled coil</keyword>
<feature type="domain" description="Peptidase C39-like" evidence="3">
    <location>
        <begin position="321"/>
        <end position="435"/>
    </location>
</feature>
<dbReference type="Gene3D" id="6.10.250.3150">
    <property type="match status" value="1"/>
</dbReference>
<dbReference type="InterPro" id="IPR039564">
    <property type="entry name" value="Peptidase_C39-like"/>
</dbReference>
<dbReference type="Pfam" id="PF13529">
    <property type="entry name" value="Peptidase_C39_2"/>
    <property type="match status" value="1"/>
</dbReference>
<organism evidence="4 5">
    <name type="scientific">Candidatus Roizmanbacteria bacterium CG22_combo_CG10-13_8_21_14_all_35_9</name>
    <dbReference type="NCBI Taxonomy" id="1974861"/>
    <lineage>
        <taxon>Bacteria</taxon>
        <taxon>Candidatus Roizmaniibacteriota</taxon>
    </lineage>
</organism>
<keyword evidence="2" id="KW-0812">Transmembrane</keyword>
<evidence type="ECO:0000259" key="3">
    <source>
        <dbReference type="Pfam" id="PF13529"/>
    </source>
</evidence>
<gene>
    <name evidence="4" type="ORF">COW98_02290</name>
</gene>
<sequence length="460" mass="52073">MANQSQLSFNNFGSFYLFRNLHFYLSQFSRHRKIPRIIFFDHGLSYNKNVVERKSVKFLFKKSLIICFIIVYILCIQNVLAVECDGNLNSCDNSNLQLKINCLEEKKNVCSEKGTTLTTEINRFNTQIYLTETRIAATEQNIIKIQNEIDSLGKRIEGLDSSLSYLTELFLEKVIEGYKQRSLSLLDYVFNANNIADFLARVKYLKTTQNNNQKIVVQVQQTKLNSEEQKKLREEKVKELDNLKELLVTQKQDLDVQKSAKQKLLTATQSSEVVYQQLIEKARQELAGFSAFARAAGGGLTTFGNGSNGWYFTQRDPQWGNNNLPGSSYNLATAGCAVTSVAMVCRSYGQGTTPASIAADSSRFIGGDLWNWAFSCDGKGQTWLSSPSQDQIKSYVQNNTPVILRLYAPSVSGLHFIVAYGWDDGKNDFKIHDPYYGPDKLFSSDLQYNWSQVTTAIVIQ</sequence>
<evidence type="ECO:0000313" key="5">
    <source>
        <dbReference type="Proteomes" id="UP000231021"/>
    </source>
</evidence>
<evidence type="ECO:0000313" key="4">
    <source>
        <dbReference type="EMBL" id="PIP62766.1"/>
    </source>
</evidence>
<protein>
    <recommendedName>
        <fullName evidence="3">Peptidase C39-like domain-containing protein</fullName>
    </recommendedName>
</protein>